<comment type="similarity">
    <text evidence="2 5">Belongs to the CDI family. ICK/KRP subfamily.</text>
</comment>
<feature type="compositionally biased region" description="Polar residues" evidence="6">
    <location>
        <begin position="89"/>
        <end position="98"/>
    </location>
</feature>
<dbReference type="GO" id="GO:0005654">
    <property type="term" value="C:nucleoplasm"/>
    <property type="evidence" value="ECO:0007669"/>
    <property type="project" value="UniProtKB-SubCell"/>
</dbReference>
<accession>A0AA89AN25</accession>
<keyword evidence="4" id="KW-0131">Cell cycle</keyword>
<gene>
    <name evidence="8" type="ORF">RJ639_011708</name>
</gene>
<feature type="region of interest" description="Disordered" evidence="6">
    <location>
        <begin position="118"/>
        <end position="170"/>
    </location>
</feature>
<dbReference type="InterPro" id="IPR003175">
    <property type="entry name" value="CDI_dom"/>
</dbReference>
<dbReference type="InterPro" id="IPR044898">
    <property type="entry name" value="CDI_dom_sf"/>
</dbReference>
<evidence type="ECO:0000256" key="1">
    <source>
        <dbReference type="ARBA" id="ARBA00004642"/>
    </source>
</evidence>
<evidence type="ECO:0000256" key="4">
    <source>
        <dbReference type="ARBA" id="ARBA00023306"/>
    </source>
</evidence>
<comment type="subcellular location">
    <subcellularLocation>
        <location evidence="1">Nucleus</location>
        <location evidence="1">Nucleoplasm</location>
    </subcellularLocation>
</comment>
<name>A0AA89AN25_9ASTE</name>
<evidence type="ECO:0000256" key="2">
    <source>
        <dbReference type="ARBA" id="ARBA00010274"/>
    </source>
</evidence>
<dbReference type="GO" id="GO:0051726">
    <property type="term" value="P:regulation of cell cycle"/>
    <property type="evidence" value="ECO:0007669"/>
    <property type="project" value="InterPro"/>
</dbReference>
<dbReference type="Pfam" id="PF02234">
    <property type="entry name" value="CDI"/>
    <property type="match status" value="1"/>
</dbReference>
<proteinExistence type="inferred from homology"/>
<feature type="compositionally biased region" description="Basic and acidic residues" evidence="6">
    <location>
        <begin position="153"/>
        <end position="165"/>
    </location>
</feature>
<evidence type="ECO:0000256" key="5">
    <source>
        <dbReference type="PIRNR" id="PIRNR017811"/>
    </source>
</evidence>
<comment type="caution">
    <text evidence="8">The sequence shown here is derived from an EMBL/GenBank/DDBJ whole genome shotgun (WGS) entry which is preliminary data.</text>
</comment>
<feature type="compositionally biased region" description="Low complexity" evidence="6">
    <location>
        <begin position="71"/>
        <end position="82"/>
    </location>
</feature>
<dbReference type="EMBL" id="JAVXUP010001548">
    <property type="protein sequence ID" value="KAK3010394.1"/>
    <property type="molecule type" value="Genomic_DNA"/>
</dbReference>
<evidence type="ECO:0000259" key="7">
    <source>
        <dbReference type="Pfam" id="PF02234"/>
    </source>
</evidence>
<evidence type="ECO:0000256" key="3">
    <source>
        <dbReference type="ARBA" id="ARBA00023013"/>
    </source>
</evidence>
<dbReference type="AlphaFoldDB" id="A0AA89AN25"/>
<organism evidence="8 9">
    <name type="scientific">Escallonia herrerae</name>
    <dbReference type="NCBI Taxonomy" id="1293975"/>
    <lineage>
        <taxon>Eukaryota</taxon>
        <taxon>Viridiplantae</taxon>
        <taxon>Streptophyta</taxon>
        <taxon>Embryophyta</taxon>
        <taxon>Tracheophyta</taxon>
        <taxon>Spermatophyta</taxon>
        <taxon>Magnoliopsida</taxon>
        <taxon>eudicotyledons</taxon>
        <taxon>Gunneridae</taxon>
        <taxon>Pentapetalae</taxon>
        <taxon>asterids</taxon>
        <taxon>campanulids</taxon>
        <taxon>Escalloniales</taxon>
        <taxon>Escalloniaceae</taxon>
        <taxon>Escallonia</taxon>
    </lineage>
</organism>
<reference evidence="8" key="1">
    <citation type="submission" date="2022-12" db="EMBL/GenBank/DDBJ databases">
        <title>Draft genome assemblies for two species of Escallonia (Escalloniales).</title>
        <authorList>
            <person name="Chanderbali A."/>
            <person name="Dervinis C."/>
            <person name="Anghel I."/>
            <person name="Soltis D."/>
            <person name="Soltis P."/>
            <person name="Zapata F."/>
        </authorList>
    </citation>
    <scope>NUCLEOTIDE SEQUENCE</scope>
    <source>
        <strain evidence="8">UCBG64.0493</strain>
        <tissue evidence="8">Leaf</tissue>
    </source>
</reference>
<protein>
    <recommendedName>
        <fullName evidence="5">Cyclin-dependent kinase inhibitor</fullName>
    </recommendedName>
</protein>
<dbReference type="Gene3D" id="4.10.365.10">
    <property type="entry name" value="p27"/>
    <property type="match status" value="1"/>
</dbReference>
<feature type="region of interest" description="Disordered" evidence="6">
    <location>
        <begin position="59"/>
        <end position="98"/>
    </location>
</feature>
<dbReference type="PIRSF" id="PIRSF017811">
    <property type="entry name" value="CDK_inhib_pln"/>
    <property type="match status" value="1"/>
</dbReference>
<evidence type="ECO:0000256" key="6">
    <source>
        <dbReference type="SAM" id="MobiDB-lite"/>
    </source>
</evidence>
<dbReference type="PANTHER" id="PTHR46776">
    <property type="entry name" value="CYCLIN-DEPENDENT KINASE INHIBITOR 4-RELATED"/>
    <property type="match status" value="1"/>
</dbReference>
<feature type="domain" description="Cyclin-dependent kinase inhibitor" evidence="7">
    <location>
        <begin position="164"/>
        <end position="206"/>
    </location>
</feature>
<sequence>MGKYMRKGKGVGEVAVMEIGQVGGVRTRARTLAMAAAKRRKVRAGELEFSPSLVQLRRRRRVVNTPQSPVSPATSRNSSPSSVDIPASCCSSNGSTEVTSERLKFADLEEIERSAFNFTCGGGERRETTPSTSELGEEESGELESTAGPSEAYSRRRETAERTPSEAELEEFFSTAEKDLQKKFTEKYNYDIAKDVPLQGRYEWVRMKP</sequence>
<evidence type="ECO:0000313" key="8">
    <source>
        <dbReference type="EMBL" id="KAK3010394.1"/>
    </source>
</evidence>
<dbReference type="InterPro" id="IPR044275">
    <property type="entry name" value="KRP"/>
</dbReference>
<dbReference type="Proteomes" id="UP001188597">
    <property type="component" value="Unassembled WGS sequence"/>
</dbReference>
<keyword evidence="9" id="KW-1185">Reference proteome</keyword>
<evidence type="ECO:0000313" key="9">
    <source>
        <dbReference type="Proteomes" id="UP001188597"/>
    </source>
</evidence>
<dbReference type="GO" id="GO:0004861">
    <property type="term" value="F:cyclin-dependent protein serine/threonine kinase inhibitor activity"/>
    <property type="evidence" value="ECO:0007669"/>
    <property type="project" value="UniProtKB-UniRule"/>
</dbReference>
<keyword evidence="3 5" id="KW-0649">Protein kinase inhibitor</keyword>